<gene>
    <name evidence="1" type="ORF">ACFQZS_07725</name>
</gene>
<dbReference type="EMBL" id="JBHTHU010000005">
    <property type="protein sequence ID" value="MFD0750026.1"/>
    <property type="molecule type" value="Genomic_DNA"/>
</dbReference>
<keyword evidence="2" id="KW-1185">Reference proteome</keyword>
<dbReference type="Proteomes" id="UP001596958">
    <property type="component" value="Unassembled WGS sequence"/>
</dbReference>
<comment type="caution">
    <text evidence="1">The sequence shown here is derived from an EMBL/GenBank/DDBJ whole genome shotgun (WGS) entry which is preliminary data.</text>
</comment>
<name>A0ABW2YUB5_9SPHI</name>
<evidence type="ECO:0000313" key="1">
    <source>
        <dbReference type="EMBL" id="MFD0750026.1"/>
    </source>
</evidence>
<reference evidence="2" key="1">
    <citation type="journal article" date="2019" name="Int. J. Syst. Evol. Microbiol.">
        <title>The Global Catalogue of Microorganisms (GCM) 10K type strain sequencing project: providing services to taxonomists for standard genome sequencing and annotation.</title>
        <authorList>
            <consortium name="The Broad Institute Genomics Platform"/>
            <consortium name="The Broad Institute Genome Sequencing Center for Infectious Disease"/>
            <person name="Wu L."/>
            <person name="Ma J."/>
        </authorList>
    </citation>
    <scope>NUCLEOTIDE SEQUENCE [LARGE SCALE GENOMIC DNA]</scope>
    <source>
        <strain evidence="2">CCUG 63418</strain>
    </source>
</reference>
<protein>
    <submittedName>
        <fullName evidence="1">Uncharacterized protein</fullName>
    </submittedName>
</protein>
<evidence type="ECO:0000313" key="2">
    <source>
        <dbReference type="Proteomes" id="UP001596958"/>
    </source>
</evidence>
<accession>A0ABW2YUB5</accession>
<organism evidence="1 2">
    <name type="scientific">Mucilaginibacter calamicampi</name>
    <dbReference type="NCBI Taxonomy" id="1302352"/>
    <lineage>
        <taxon>Bacteria</taxon>
        <taxon>Pseudomonadati</taxon>
        <taxon>Bacteroidota</taxon>
        <taxon>Sphingobacteriia</taxon>
        <taxon>Sphingobacteriales</taxon>
        <taxon>Sphingobacteriaceae</taxon>
        <taxon>Mucilaginibacter</taxon>
    </lineage>
</organism>
<dbReference type="RefSeq" id="WP_377098911.1">
    <property type="nucleotide sequence ID" value="NZ_JBHTHU010000005.1"/>
</dbReference>
<sequence>MNRSLDGLLEQQYLSTLFWKPDLTTNRNGKASFSFYTGYITGKFRIIVHGMSGKSVVYGNEEIEVK</sequence>
<proteinExistence type="predicted"/>